<evidence type="ECO:0008006" key="3">
    <source>
        <dbReference type="Google" id="ProtNLM"/>
    </source>
</evidence>
<sequence>MKADMDKIIREEARLIILKGLACERSETLSSAMIERLLYSYGIRRDGDFVRNELAFMEDQGAVTLKCVGSVLLAALTERGARHLDRSFSIEGIKRPKRLSIRDEVKDAQGRAWPLNGD</sequence>
<evidence type="ECO:0000313" key="1">
    <source>
        <dbReference type="EMBL" id="PIT69711.1"/>
    </source>
</evidence>
<evidence type="ECO:0000313" key="2">
    <source>
        <dbReference type="Proteomes" id="UP000230791"/>
    </source>
</evidence>
<accession>A0A2M6UU62</accession>
<protein>
    <recommendedName>
        <fullName evidence="3">Phage related protein</fullName>
    </recommendedName>
</protein>
<proteinExistence type="predicted"/>
<comment type="caution">
    <text evidence="1">The sequence shown here is derived from an EMBL/GenBank/DDBJ whole genome shotgun (WGS) entry which is preliminary data.</text>
</comment>
<reference evidence="1 2" key="1">
    <citation type="submission" date="2017-06" db="EMBL/GenBank/DDBJ databases">
        <title>Draft genome of Bartonella tribocorum C635.</title>
        <authorList>
            <person name="Hadjadj L."/>
            <person name="Jiyipong T."/>
            <person name="Diene S.M."/>
            <person name="Morand S."/>
            <person name="Rolain J.-M."/>
        </authorList>
    </citation>
    <scope>NUCLEOTIDE SEQUENCE [LARGE SCALE GENOMIC DNA]</scope>
    <source>
        <strain evidence="1 2">C635</strain>
    </source>
</reference>
<dbReference type="AlphaFoldDB" id="A0A2M6UU62"/>
<dbReference type="EMBL" id="NJPP01000018">
    <property type="protein sequence ID" value="PIT69711.1"/>
    <property type="molecule type" value="Genomic_DNA"/>
</dbReference>
<dbReference type="OrthoDB" id="7858662at2"/>
<dbReference type="Proteomes" id="UP000230791">
    <property type="component" value="Unassembled WGS sequence"/>
</dbReference>
<dbReference type="RefSeq" id="WP_100130753.1">
    <property type="nucleotide sequence ID" value="NZ_CADDYJ010000001.1"/>
</dbReference>
<name>A0A2M6UU62_9HYPH</name>
<organism evidence="1 2">
    <name type="scientific">Bartonella tribocorum</name>
    <dbReference type="NCBI Taxonomy" id="85701"/>
    <lineage>
        <taxon>Bacteria</taxon>
        <taxon>Pseudomonadati</taxon>
        <taxon>Pseudomonadota</taxon>
        <taxon>Alphaproteobacteria</taxon>
        <taxon>Hyphomicrobiales</taxon>
        <taxon>Bartonellaceae</taxon>
        <taxon>Bartonella</taxon>
    </lineage>
</organism>
<gene>
    <name evidence="1" type="ORF">CEV08_05775</name>
</gene>